<keyword evidence="2" id="KW-1185">Reference proteome</keyword>
<sequence length="40" mass="4993">MFWEQNAATNFLCVQLHFLFFVKDIFIHIIVNCKYMYYLQ</sequence>
<organism evidence="1 2">
    <name type="scientific">Aureispira anguillae</name>
    <dbReference type="NCBI Taxonomy" id="2864201"/>
    <lineage>
        <taxon>Bacteria</taxon>
        <taxon>Pseudomonadati</taxon>
        <taxon>Bacteroidota</taxon>
        <taxon>Saprospiria</taxon>
        <taxon>Saprospirales</taxon>
        <taxon>Saprospiraceae</taxon>
        <taxon>Aureispira</taxon>
    </lineage>
</organism>
<gene>
    <name evidence="1" type="ORF">AsAng_0018650</name>
</gene>
<dbReference type="AlphaFoldDB" id="A0A916DQG4"/>
<evidence type="ECO:0000313" key="2">
    <source>
        <dbReference type="Proteomes" id="UP001060919"/>
    </source>
</evidence>
<dbReference type="Proteomes" id="UP001060919">
    <property type="component" value="Chromosome"/>
</dbReference>
<proteinExistence type="predicted"/>
<accession>A0A916DQG4</accession>
<protein>
    <submittedName>
        <fullName evidence="1">Uncharacterized protein</fullName>
    </submittedName>
</protein>
<dbReference type="EMBL" id="AP026867">
    <property type="protein sequence ID" value="BDS11154.1"/>
    <property type="molecule type" value="Genomic_DNA"/>
</dbReference>
<reference evidence="1" key="1">
    <citation type="submission" date="2022-09" db="EMBL/GenBank/DDBJ databases">
        <title>Aureispira anguillicida sp. nov., isolated from Leptocephalus of Japanese eel Anguilla japonica.</title>
        <authorList>
            <person name="Yuasa K."/>
            <person name="Mekata T."/>
            <person name="Ikunari K."/>
        </authorList>
    </citation>
    <scope>NUCLEOTIDE SEQUENCE</scope>
    <source>
        <strain evidence="1">EL160426</strain>
    </source>
</reference>
<evidence type="ECO:0000313" key="1">
    <source>
        <dbReference type="EMBL" id="BDS11154.1"/>
    </source>
</evidence>
<name>A0A916DQG4_9BACT</name>
<dbReference type="KEGG" id="aup:AsAng_0018650"/>